<dbReference type="AlphaFoldDB" id="A0A0R3LSH2"/>
<feature type="region of interest" description="Disordered" evidence="4">
    <location>
        <begin position="196"/>
        <end position="217"/>
    </location>
</feature>
<evidence type="ECO:0000256" key="4">
    <source>
        <dbReference type="SAM" id="MobiDB-lite"/>
    </source>
</evidence>
<dbReference type="Pfam" id="PF11741">
    <property type="entry name" value="AMIN"/>
    <property type="match status" value="1"/>
</dbReference>
<dbReference type="SMART" id="SM00646">
    <property type="entry name" value="Ami_3"/>
    <property type="match status" value="1"/>
</dbReference>
<dbReference type="Gene3D" id="3.40.630.40">
    <property type="entry name" value="Zn-dependent exopeptidases"/>
    <property type="match status" value="1"/>
</dbReference>
<feature type="signal peptide" evidence="5">
    <location>
        <begin position="1"/>
        <end position="32"/>
    </location>
</feature>
<dbReference type="Proteomes" id="UP000051913">
    <property type="component" value="Unassembled WGS sequence"/>
</dbReference>
<keyword evidence="3" id="KW-0378">Hydrolase</keyword>
<comment type="catalytic activity">
    <reaction evidence="1">
        <text>Hydrolyzes the link between N-acetylmuramoyl residues and L-amino acid residues in certain cell-wall glycopeptides.</text>
        <dbReference type="EC" id="3.5.1.28"/>
    </reaction>
</comment>
<comment type="caution">
    <text evidence="7">The sequence shown here is derived from an EMBL/GenBank/DDBJ whole genome shotgun (WGS) entry which is preliminary data.</text>
</comment>
<name>A0A0R3LSH2_9BRAD</name>
<evidence type="ECO:0000256" key="1">
    <source>
        <dbReference type="ARBA" id="ARBA00001561"/>
    </source>
</evidence>
<feature type="chain" id="PRO_5009797160" description="N-acetylmuramoyl-L-alanine amidase" evidence="5">
    <location>
        <begin position="33"/>
        <end position="451"/>
    </location>
</feature>
<organism evidence="7 8">
    <name type="scientific">Bradyrhizobium valentinum</name>
    <dbReference type="NCBI Taxonomy" id="1518501"/>
    <lineage>
        <taxon>Bacteria</taxon>
        <taxon>Pseudomonadati</taxon>
        <taxon>Pseudomonadota</taxon>
        <taxon>Alphaproteobacteria</taxon>
        <taxon>Hyphomicrobiales</taxon>
        <taxon>Nitrobacteraceae</taxon>
        <taxon>Bradyrhizobium</taxon>
    </lineage>
</organism>
<evidence type="ECO:0000259" key="6">
    <source>
        <dbReference type="SMART" id="SM00646"/>
    </source>
</evidence>
<dbReference type="CDD" id="cd02696">
    <property type="entry name" value="MurNAc-LAA"/>
    <property type="match status" value="1"/>
</dbReference>
<gene>
    <name evidence="7" type="ORF">CP49_19860</name>
</gene>
<dbReference type="PANTHER" id="PTHR30404">
    <property type="entry name" value="N-ACETYLMURAMOYL-L-ALANINE AMIDASE"/>
    <property type="match status" value="1"/>
</dbReference>
<feature type="compositionally biased region" description="Pro residues" evidence="4">
    <location>
        <begin position="204"/>
        <end position="213"/>
    </location>
</feature>
<evidence type="ECO:0000256" key="2">
    <source>
        <dbReference type="ARBA" id="ARBA00011901"/>
    </source>
</evidence>
<accession>A0A0R3LSH2</accession>
<evidence type="ECO:0000256" key="3">
    <source>
        <dbReference type="ARBA" id="ARBA00022801"/>
    </source>
</evidence>
<feature type="domain" description="MurNAc-LAA" evidence="6">
    <location>
        <begin position="281"/>
        <end position="437"/>
    </location>
</feature>
<evidence type="ECO:0000313" key="7">
    <source>
        <dbReference type="EMBL" id="KRR08607.1"/>
    </source>
</evidence>
<evidence type="ECO:0000256" key="5">
    <source>
        <dbReference type="SAM" id="SignalP"/>
    </source>
</evidence>
<keyword evidence="8" id="KW-1185">Reference proteome</keyword>
<dbReference type="OrthoDB" id="9806267at2"/>
<dbReference type="Gene3D" id="2.60.40.3500">
    <property type="match status" value="1"/>
</dbReference>
<dbReference type="SUPFAM" id="SSF53187">
    <property type="entry name" value="Zn-dependent exopeptidases"/>
    <property type="match status" value="1"/>
</dbReference>
<keyword evidence="5" id="KW-0732">Signal</keyword>
<dbReference type="InterPro" id="IPR002508">
    <property type="entry name" value="MurNAc-LAA_cat"/>
</dbReference>
<protein>
    <recommendedName>
        <fullName evidence="2">N-acetylmuramoyl-L-alanine amidase</fullName>
        <ecNumber evidence="2">3.5.1.28</ecNumber>
    </recommendedName>
</protein>
<dbReference type="Pfam" id="PF01520">
    <property type="entry name" value="Amidase_3"/>
    <property type="match status" value="1"/>
</dbReference>
<dbReference type="GO" id="GO:0009253">
    <property type="term" value="P:peptidoglycan catabolic process"/>
    <property type="evidence" value="ECO:0007669"/>
    <property type="project" value="InterPro"/>
</dbReference>
<evidence type="ECO:0000313" key="8">
    <source>
        <dbReference type="Proteomes" id="UP000051913"/>
    </source>
</evidence>
<dbReference type="InterPro" id="IPR050695">
    <property type="entry name" value="N-acetylmuramoyl_amidase_3"/>
</dbReference>
<reference evidence="7 8" key="1">
    <citation type="submission" date="2014-03" db="EMBL/GenBank/DDBJ databases">
        <title>Bradyrhizobium valentinum sp. nov., isolated from effective nodules of Lupinus mariae-josephae, a lupine endemic of basic-lime soils in Eastern Spain.</title>
        <authorList>
            <person name="Duran D."/>
            <person name="Rey L."/>
            <person name="Navarro A."/>
            <person name="Busquets A."/>
            <person name="Imperial J."/>
            <person name="Ruiz-Argueso T."/>
        </authorList>
    </citation>
    <scope>NUCLEOTIDE SEQUENCE [LARGE SCALE GENOMIC DNA]</scope>
    <source>
        <strain evidence="7 8">LmjM3</strain>
    </source>
</reference>
<dbReference type="GO" id="GO:0030288">
    <property type="term" value="C:outer membrane-bounded periplasmic space"/>
    <property type="evidence" value="ECO:0007669"/>
    <property type="project" value="TreeGrafter"/>
</dbReference>
<dbReference type="InterPro" id="IPR021731">
    <property type="entry name" value="AMIN_dom"/>
</dbReference>
<dbReference type="PANTHER" id="PTHR30404:SF0">
    <property type="entry name" value="N-ACETYLMURAMOYL-L-ALANINE AMIDASE AMIC"/>
    <property type="match status" value="1"/>
</dbReference>
<dbReference type="STRING" id="1518501.CQ10_06810"/>
<sequence>MASRANHPVLLGCGLLCAAALLCTQMVGPSMAQSPVSQAPVSQAAIPSPAAVSNFPIASDARLAGDAKQTRFVLDLDKAIQFRAFTLADPYRVIVDLPQVSFQLPAGIGVAGRGLVKAFRYGLIMPGGSRIVFDLTGPAKIAKSYVLEAANGQPPRLVLEFEEVDRTAFVQSLAPESRPELRPAIAEANAAVARADSSAAAKPPQAPDKPPQAPDKRPVIVIDPGHGGVDNGTQAGGADVMEKNLVLSFGLALRDRIEKSGKYRVVMTRTDDTFVALADRVKVARSEAAALFISIHADALPRGEGDARGATIYTLSDKATDSDAERLADAENKSDAIAGVNLTDEPTEVADILIDLVQRETKTFSNRFARTLMGEMKNTVRMHKHPLKSAGFRVLKAPDVPSVLVELGYVSNKGDLEHLVSENWRNRTVGSMAQAIDAFLAKRLATAGPGK</sequence>
<dbReference type="RefSeq" id="WP_057850547.1">
    <property type="nucleotide sequence ID" value="NZ_LLXX01000076.1"/>
</dbReference>
<proteinExistence type="predicted"/>
<dbReference type="GO" id="GO:0008745">
    <property type="term" value="F:N-acetylmuramoyl-L-alanine amidase activity"/>
    <property type="evidence" value="ECO:0007669"/>
    <property type="project" value="UniProtKB-EC"/>
</dbReference>
<dbReference type="EC" id="3.5.1.28" evidence="2"/>
<dbReference type="EMBL" id="LLXX01000076">
    <property type="protein sequence ID" value="KRR08607.1"/>
    <property type="molecule type" value="Genomic_DNA"/>
</dbReference>